<evidence type="ECO:0000256" key="1">
    <source>
        <dbReference type="ARBA" id="ARBA00005995"/>
    </source>
</evidence>
<gene>
    <name evidence="4" type="ORF">Fmac_028356</name>
</gene>
<sequence length="149" mass="16172">MLAESGVEDMVILEALNRVSGRIRNEHFGGVSVELGVSWIAGVGSHQRNPVWELTAQFGLRTCFSDYTNVGTSRDDVVSGFHSVSLPLTLGNIIPSGIAADSYKKAVDSTIQKLRSQEEERNYGDGIDNASELTTPPEDDCCNDLNLNL</sequence>
<comment type="similarity">
    <text evidence="1">Belongs to the flavin monoamine oxidase family.</text>
</comment>
<name>A0ABD1L7A3_9FABA</name>
<dbReference type="PANTHER" id="PTHR10742:SF368">
    <property type="entry name" value="POLYAMINE OXIDASE 1"/>
    <property type="match status" value="1"/>
</dbReference>
<evidence type="ECO:0000259" key="3">
    <source>
        <dbReference type="Pfam" id="PF01593"/>
    </source>
</evidence>
<dbReference type="Gene3D" id="3.50.50.60">
    <property type="entry name" value="FAD/NAD(P)-binding domain"/>
    <property type="match status" value="1"/>
</dbReference>
<dbReference type="SUPFAM" id="SSF51905">
    <property type="entry name" value="FAD/NAD(P)-binding domain"/>
    <property type="match status" value="1"/>
</dbReference>
<dbReference type="AlphaFoldDB" id="A0ABD1L7A3"/>
<comment type="caution">
    <text evidence="4">The sequence shown here is derived from an EMBL/GenBank/DDBJ whole genome shotgun (WGS) entry which is preliminary data.</text>
</comment>
<protein>
    <recommendedName>
        <fullName evidence="3">Amine oxidase domain-containing protein</fullName>
    </recommendedName>
</protein>
<evidence type="ECO:0000313" key="4">
    <source>
        <dbReference type="EMBL" id="KAL2319387.1"/>
    </source>
</evidence>
<keyword evidence="5" id="KW-1185">Reference proteome</keyword>
<feature type="region of interest" description="Disordered" evidence="2">
    <location>
        <begin position="117"/>
        <end position="139"/>
    </location>
</feature>
<dbReference type="Pfam" id="PF01593">
    <property type="entry name" value="Amino_oxidase"/>
    <property type="match status" value="1"/>
</dbReference>
<dbReference type="PANTHER" id="PTHR10742">
    <property type="entry name" value="FLAVIN MONOAMINE OXIDASE"/>
    <property type="match status" value="1"/>
</dbReference>
<accession>A0ABD1L7A3</accession>
<evidence type="ECO:0000256" key="2">
    <source>
        <dbReference type="SAM" id="MobiDB-lite"/>
    </source>
</evidence>
<organism evidence="4 5">
    <name type="scientific">Flemingia macrophylla</name>
    <dbReference type="NCBI Taxonomy" id="520843"/>
    <lineage>
        <taxon>Eukaryota</taxon>
        <taxon>Viridiplantae</taxon>
        <taxon>Streptophyta</taxon>
        <taxon>Embryophyta</taxon>
        <taxon>Tracheophyta</taxon>
        <taxon>Spermatophyta</taxon>
        <taxon>Magnoliopsida</taxon>
        <taxon>eudicotyledons</taxon>
        <taxon>Gunneridae</taxon>
        <taxon>Pentapetalae</taxon>
        <taxon>rosids</taxon>
        <taxon>fabids</taxon>
        <taxon>Fabales</taxon>
        <taxon>Fabaceae</taxon>
        <taxon>Papilionoideae</taxon>
        <taxon>50 kb inversion clade</taxon>
        <taxon>NPAAA clade</taxon>
        <taxon>indigoferoid/millettioid clade</taxon>
        <taxon>Phaseoleae</taxon>
        <taxon>Flemingia</taxon>
    </lineage>
</organism>
<evidence type="ECO:0000313" key="5">
    <source>
        <dbReference type="Proteomes" id="UP001603857"/>
    </source>
</evidence>
<dbReference type="EMBL" id="JBGMDY010000010">
    <property type="protein sequence ID" value="KAL2319387.1"/>
    <property type="molecule type" value="Genomic_DNA"/>
</dbReference>
<dbReference type="Proteomes" id="UP001603857">
    <property type="component" value="Unassembled WGS sequence"/>
</dbReference>
<feature type="domain" description="Amine oxidase" evidence="3">
    <location>
        <begin position="2"/>
        <end position="68"/>
    </location>
</feature>
<dbReference type="InterPro" id="IPR002937">
    <property type="entry name" value="Amino_oxidase"/>
</dbReference>
<dbReference type="InterPro" id="IPR036188">
    <property type="entry name" value="FAD/NAD-bd_sf"/>
</dbReference>
<proteinExistence type="inferred from homology"/>
<reference evidence="4 5" key="1">
    <citation type="submission" date="2024-08" db="EMBL/GenBank/DDBJ databases">
        <title>Insights into the chromosomal genome structure of Flemingia macrophylla.</title>
        <authorList>
            <person name="Ding Y."/>
            <person name="Zhao Y."/>
            <person name="Bi W."/>
            <person name="Wu M."/>
            <person name="Zhao G."/>
            <person name="Gong Y."/>
            <person name="Li W."/>
            <person name="Zhang P."/>
        </authorList>
    </citation>
    <scope>NUCLEOTIDE SEQUENCE [LARGE SCALE GENOMIC DNA]</scope>
    <source>
        <strain evidence="4">DYQJB</strain>
        <tissue evidence="4">Leaf</tissue>
    </source>
</reference>
<dbReference type="InterPro" id="IPR050281">
    <property type="entry name" value="Flavin_monoamine_oxidase"/>
</dbReference>